<sequence length="69" mass="7797">MIYSSKLLQKQQQEEPLRTQERQYQAKKPVMETVGKRDEWSGAGQSRSHGKGAIVSDSFVNNSLQEKGS</sequence>
<feature type="region of interest" description="Disordered" evidence="1">
    <location>
        <begin position="1"/>
        <end position="69"/>
    </location>
</feature>
<evidence type="ECO:0000313" key="3">
    <source>
        <dbReference type="Proteomes" id="UP001482620"/>
    </source>
</evidence>
<feature type="compositionally biased region" description="Low complexity" evidence="1">
    <location>
        <begin position="1"/>
        <end position="11"/>
    </location>
</feature>
<gene>
    <name evidence="2" type="ORF">ILYODFUR_002678</name>
</gene>
<protein>
    <submittedName>
        <fullName evidence="2">Uncharacterized protein</fullName>
    </submittedName>
</protein>
<dbReference type="Proteomes" id="UP001482620">
    <property type="component" value="Unassembled WGS sequence"/>
</dbReference>
<accession>A0ABV0UCT8</accession>
<dbReference type="EMBL" id="JAHRIQ010069641">
    <property type="protein sequence ID" value="MEQ2243015.1"/>
    <property type="molecule type" value="Genomic_DNA"/>
</dbReference>
<evidence type="ECO:0000313" key="2">
    <source>
        <dbReference type="EMBL" id="MEQ2243015.1"/>
    </source>
</evidence>
<name>A0ABV0UCT8_9TELE</name>
<reference evidence="2 3" key="1">
    <citation type="submission" date="2021-06" db="EMBL/GenBank/DDBJ databases">
        <authorList>
            <person name="Palmer J.M."/>
        </authorList>
    </citation>
    <scope>NUCLEOTIDE SEQUENCE [LARGE SCALE GENOMIC DNA]</scope>
    <source>
        <strain evidence="3">if_2019</strain>
        <tissue evidence="2">Muscle</tissue>
    </source>
</reference>
<comment type="caution">
    <text evidence="2">The sequence shown here is derived from an EMBL/GenBank/DDBJ whole genome shotgun (WGS) entry which is preliminary data.</text>
</comment>
<proteinExistence type="predicted"/>
<feature type="compositionally biased region" description="Polar residues" evidence="1">
    <location>
        <begin position="58"/>
        <end position="69"/>
    </location>
</feature>
<evidence type="ECO:0000256" key="1">
    <source>
        <dbReference type="SAM" id="MobiDB-lite"/>
    </source>
</evidence>
<organism evidence="2 3">
    <name type="scientific">Ilyodon furcidens</name>
    <name type="common">goldbreast splitfin</name>
    <dbReference type="NCBI Taxonomy" id="33524"/>
    <lineage>
        <taxon>Eukaryota</taxon>
        <taxon>Metazoa</taxon>
        <taxon>Chordata</taxon>
        <taxon>Craniata</taxon>
        <taxon>Vertebrata</taxon>
        <taxon>Euteleostomi</taxon>
        <taxon>Actinopterygii</taxon>
        <taxon>Neopterygii</taxon>
        <taxon>Teleostei</taxon>
        <taxon>Neoteleostei</taxon>
        <taxon>Acanthomorphata</taxon>
        <taxon>Ovalentaria</taxon>
        <taxon>Atherinomorphae</taxon>
        <taxon>Cyprinodontiformes</taxon>
        <taxon>Goodeidae</taxon>
        <taxon>Ilyodon</taxon>
    </lineage>
</organism>
<feature type="compositionally biased region" description="Basic and acidic residues" evidence="1">
    <location>
        <begin position="12"/>
        <end position="21"/>
    </location>
</feature>
<keyword evidence="3" id="KW-1185">Reference proteome</keyword>